<dbReference type="PANTHER" id="PTHR31286:SF153">
    <property type="entry name" value="DUF4283 DOMAIN PROTEIN"/>
    <property type="match status" value="1"/>
</dbReference>
<keyword evidence="2" id="KW-1185">Reference proteome</keyword>
<name>B9RX86_RICCO</name>
<dbReference type="InterPro" id="IPR040256">
    <property type="entry name" value="At4g02000-like"/>
</dbReference>
<dbReference type="Proteomes" id="UP000008311">
    <property type="component" value="Unassembled WGS sequence"/>
</dbReference>
<protein>
    <submittedName>
        <fullName evidence="1">Uncharacterized protein</fullName>
    </submittedName>
</protein>
<dbReference type="eggNOG" id="ENOG502T0SM">
    <property type="taxonomic scope" value="Eukaryota"/>
</dbReference>
<organism evidence="1 2">
    <name type="scientific">Ricinus communis</name>
    <name type="common">Castor bean</name>
    <dbReference type="NCBI Taxonomy" id="3988"/>
    <lineage>
        <taxon>Eukaryota</taxon>
        <taxon>Viridiplantae</taxon>
        <taxon>Streptophyta</taxon>
        <taxon>Embryophyta</taxon>
        <taxon>Tracheophyta</taxon>
        <taxon>Spermatophyta</taxon>
        <taxon>Magnoliopsida</taxon>
        <taxon>eudicotyledons</taxon>
        <taxon>Gunneridae</taxon>
        <taxon>Pentapetalae</taxon>
        <taxon>rosids</taxon>
        <taxon>fabids</taxon>
        <taxon>Malpighiales</taxon>
        <taxon>Euphorbiaceae</taxon>
        <taxon>Acalyphoideae</taxon>
        <taxon>Acalypheae</taxon>
        <taxon>Ricinus</taxon>
    </lineage>
</organism>
<dbReference type="AlphaFoldDB" id="B9RX86"/>
<dbReference type="InParanoid" id="B9RX86"/>
<dbReference type="FunCoup" id="B9RX86">
    <property type="interactions" value="3"/>
</dbReference>
<evidence type="ECO:0000313" key="2">
    <source>
        <dbReference type="Proteomes" id="UP000008311"/>
    </source>
</evidence>
<dbReference type="EMBL" id="EQ973827">
    <property type="protein sequence ID" value="EEF43991.1"/>
    <property type="molecule type" value="Genomic_DNA"/>
</dbReference>
<proteinExistence type="predicted"/>
<dbReference type="PANTHER" id="PTHR31286">
    <property type="entry name" value="GLYCINE-RICH CELL WALL STRUCTURAL PROTEIN 1.8-LIKE"/>
    <property type="match status" value="1"/>
</dbReference>
<sequence>MTSNDGSGNELENRFAQLSLEEENDGLVMNEVDVPTVQNKYNWCLVGRSFTKKNIDFVSMKNQLASLWHPVRVLMVDHGLSTNIVWQRLGPNVQPHQCQLHFMDIWMHVLELPLGFMSERVATLIENYVGRYVASNENNFNGLWRSYMRIRVSVDVRLPLKKKMKLKKQSGEWFWTRRGVRNSGEKWLRNDPLSEEAETGRREEDTMIVDHAGNQLPIKEGGSVSGKIGKQGKEVLNSAVLLMLLRKIRIWVV</sequence>
<accession>B9RX86</accession>
<reference evidence="2" key="1">
    <citation type="journal article" date="2010" name="Nat. Biotechnol.">
        <title>Draft genome sequence of the oilseed species Ricinus communis.</title>
        <authorList>
            <person name="Chan A.P."/>
            <person name="Crabtree J."/>
            <person name="Zhao Q."/>
            <person name="Lorenzi H."/>
            <person name="Orvis J."/>
            <person name="Puiu D."/>
            <person name="Melake-Berhan A."/>
            <person name="Jones K.M."/>
            <person name="Redman J."/>
            <person name="Chen G."/>
            <person name="Cahoon E.B."/>
            <person name="Gedil M."/>
            <person name="Stanke M."/>
            <person name="Haas B.J."/>
            <person name="Wortman J.R."/>
            <person name="Fraser-Liggett C.M."/>
            <person name="Ravel J."/>
            <person name="Rabinowicz P.D."/>
        </authorList>
    </citation>
    <scope>NUCLEOTIDE SEQUENCE [LARGE SCALE GENOMIC DNA]</scope>
    <source>
        <strain evidence="2">cv. Hale</strain>
    </source>
</reference>
<evidence type="ECO:0000313" key="1">
    <source>
        <dbReference type="EMBL" id="EEF43991.1"/>
    </source>
</evidence>
<gene>
    <name evidence="1" type="ORF">RCOM_1742040</name>
</gene>